<feature type="region of interest" description="Disordered" evidence="3">
    <location>
        <begin position="60"/>
        <end position="115"/>
    </location>
</feature>
<dbReference type="eggNOG" id="COG0438">
    <property type="taxonomic scope" value="Bacteria"/>
</dbReference>
<dbReference type="PANTHER" id="PTHR12526">
    <property type="entry name" value="GLYCOSYLTRANSFERASE"/>
    <property type="match status" value="1"/>
</dbReference>
<evidence type="ECO:0000313" key="5">
    <source>
        <dbReference type="EMBL" id="GAB97081.1"/>
    </source>
</evidence>
<keyword evidence="1" id="KW-0328">Glycosyltransferase</keyword>
<dbReference type="RefSeq" id="WP_006593613.1">
    <property type="nucleotide sequence ID" value="NZ_BAHD01000056.1"/>
</dbReference>
<keyword evidence="6" id="KW-1185">Reference proteome</keyword>
<sequence length="652" mass="70609">MAPAAATPAAADDYDLVLVATPWYPTKQNPMWGTFVRDAVIAMNMQNPERITVVHVDGNPLYEGEEPPAGAGFDAGDGSGAGSEQESERGIGGEGSAGESAQPPSSRAARVPSWSWRESRPEADVVVIRAPHPANTPRSVAMEIHREALREHAMDLIGRARIVSAHVGGPTGAAIAPLLARRTRFSITEHATYVRAIFADTSAAIQYRAAVARASRVLAVSDGPAAGLRRLCPQQADYISAVPNPVRFDILPLREQPVRAHDRWLYVGNLVARKGVHRLLEAFAQEVRENDREGLHLTLVGDGPMRQELATQAREAGLADRVTFAGQVDPADVAGFFGRHDVLVHLSEYETFGLTVVEAAATGLPVVVTRCSGPEETMVIPAGYGLAAFVDVDPSPESVRAAVASLRTDHSPAQLELVRTMMRSLYGFERAADLLAKYVYGATKPALAPPLDLSIVVAFQGPQQWRRVMHGADRAADLGCDIVAVDLEDGIAQVPAGVRLVTPGNVDRYNALRTLERAVVDRAPRAVLRGAEKLVPRLPQRAAKPALRGLTSAERLQRRVANVSEQRVYRLVWGVLRGRSMARRVEAQPELAMDRLDVLVHLGGRLTQLAYRLAMRHPEAIVHHGPFNAAAISRWWLAVHGPKHETSGAEEL</sequence>
<dbReference type="InterPro" id="IPR001296">
    <property type="entry name" value="Glyco_trans_1"/>
</dbReference>
<dbReference type="OrthoDB" id="3268555at2"/>
<protein>
    <submittedName>
        <fullName evidence="5">Putative glycosyltransferase</fullName>
    </submittedName>
</protein>
<dbReference type="AlphaFoldDB" id="K6WTA5"/>
<dbReference type="PANTHER" id="PTHR12526:SF510">
    <property type="entry name" value="D-INOSITOL 3-PHOSPHATE GLYCOSYLTRANSFERASE"/>
    <property type="match status" value="1"/>
</dbReference>
<feature type="domain" description="Glycosyl transferase family 1" evidence="4">
    <location>
        <begin position="265"/>
        <end position="406"/>
    </location>
</feature>
<name>K6WTA5_9MICO</name>
<gene>
    <name evidence="5" type="ORF">KILIM_056_00050</name>
</gene>
<organism evidence="5 6">
    <name type="scientific">Kineosphaera limosa NBRC 100340</name>
    <dbReference type="NCBI Taxonomy" id="1184609"/>
    <lineage>
        <taxon>Bacteria</taxon>
        <taxon>Bacillati</taxon>
        <taxon>Actinomycetota</taxon>
        <taxon>Actinomycetes</taxon>
        <taxon>Micrococcales</taxon>
        <taxon>Dermatophilaceae</taxon>
        <taxon>Kineosphaera</taxon>
    </lineage>
</organism>
<dbReference type="Gene3D" id="3.40.50.2000">
    <property type="entry name" value="Glycogen Phosphorylase B"/>
    <property type="match status" value="2"/>
</dbReference>
<comment type="caution">
    <text evidence="5">The sequence shown here is derived from an EMBL/GenBank/DDBJ whole genome shotgun (WGS) entry which is preliminary data.</text>
</comment>
<reference evidence="5 6" key="1">
    <citation type="submission" date="2012-08" db="EMBL/GenBank/DDBJ databases">
        <title>Whole genome shotgun sequence of Kineosphaera limosa NBRC 100340.</title>
        <authorList>
            <person name="Yoshida I."/>
            <person name="Isaki S."/>
            <person name="Hosoyama A."/>
            <person name="Tsuchikane K."/>
            <person name="Katsumata H."/>
            <person name="Ando Y."/>
            <person name="Ohji S."/>
            <person name="Hamada M."/>
            <person name="Tamura T."/>
            <person name="Yamazoe A."/>
            <person name="Yamazaki S."/>
            <person name="Fujita N."/>
        </authorList>
    </citation>
    <scope>NUCLEOTIDE SEQUENCE [LARGE SCALE GENOMIC DNA]</scope>
    <source>
        <strain evidence="5 6">NBRC 100340</strain>
    </source>
</reference>
<dbReference type="EMBL" id="BAHD01000056">
    <property type="protein sequence ID" value="GAB97081.1"/>
    <property type="molecule type" value="Genomic_DNA"/>
</dbReference>
<evidence type="ECO:0000259" key="4">
    <source>
        <dbReference type="Pfam" id="PF00534"/>
    </source>
</evidence>
<evidence type="ECO:0000256" key="1">
    <source>
        <dbReference type="ARBA" id="ARBA00022676"/>
    </source>
</evidence>
<dbReference type="Pfam" id="PF00534">
    <property type="entry name" value="Glycos_transf_1"/>
    <property type="match status" value="1"/>
</dbReference>
<proteinExistence type="predicted"/>
<keyword evidence="2 5" id="KW-0808">Transferase</keyword>
<dbReference type="SUPFAM" id="SSF53756">
    <property type="entry name" value="UDP-Glycosyltransferase/glycogen phosphorylase"/>
    <property type="match status" value="1"/>
</dbReference>
<dbReference type="STRING" id="1184609.KILIM_056_00050"/>
<evidence type="ECO:0000313" key="6">
    <source>
        <dbReference type="Proteomes" id="UP000008366"/>
    </source>
</evidence>
<evidence type="ECO:0000256" key="3">
    <source>
        <dbReference type="SAM" id="MobiDB-lite"/>
    </source>
</evidence>
<dbReference type="CDD" id="cd03811">
    <property type="entry name" value="GT4_GT28_WabH-like"/>
    <property type="match status" value="1"/>
</dbReference>
<dbReference type="GO" id="GO:0016757">
    <property type="term" value="F:glycosyltransferase activity"/>
    <property type="evidence" value="ECO:0007669"/>
    <property type="project" value="UniProtKB-KW"/>
</dbReference>
<evidence type="ECO:0000256" key="2">
    <source>
        <dbReference type="ARBA" id="ARBA00022679"/>
    </source>
</evidence>
<dbReference type="Proteomes" id="UP000008366">
    <property type="component" value="Unassembled WGS sequence"/>
</dbReference>
<accession>K6WTA5</accession>